<name>A0A563DVC1_9MICO</name>
<feature type="domain" description="MacB-like periplasmic core" evidence="10">
    <location>
        <begin position="22"/>
        <end position="183"/>
    </location>
</feature>
<evidence type="ECO:0000256" key="5">
    <source>
        <dbReference type="ARBA" id="ARBA00022989"/>
    </source>
</evidence>
<feature type="transmembrane region" description="Helical" evidence="8">
    <location>
        <begin position="235"/>
        <end position="257"/>
    </location>
</feature>
<dbReference type="InterPro" id="IPR051125">
    <property type="entry name" value="ABC-4/HrtB_transporter"/>
</dbReference>
<dbReference type="OrthoDB" id="5242186at2"/>
<keyword evidence="5 8" id="KW-1133">Transmembrane helix</keyword>
<feature type="transmembrane region" description="Helical" evidence="8">
    <location>
        <begin position="284"/>
        <end position="307"/>
    </location>
</feature>
<dbReference type="Pfam" id="PF02687">
    <property type="entry name" value="FtsX"/>
    <property type="match status" value="1"/>
</dbReference>
<evidence type="ECO:0000313" key="12">
    <source>
        <dbReference type="Proteomes" id="UP000320244"/>
    </source>
</evidence>
<keyword evidence="12" id="KW-1185">Reference proteome</keyword>
<dbReference type="PANTHER" id="PTHR43738:SF1">
    <property type="entry name" value="HEMIN TRANSPORT SYSTEM PERMEASE PROTEIN HRTB-RELATED"/>
    <property type="match status" value="1"/>
</dbReference>
<evidence type="ECO:0000256" key="8">
    <source>
        <dbReference type="SAM" id="Phobius"/>
    </source>
</evidence>
<keyword evidence="6 8" id="KW-0472">Membrane</keyword>
<keyword evidence="2" id="KW-0813">Transport</keyword>
<organism evidence="11 12">
    <name type="scientific">Leekyejoonella antrihumi</name>
    <dbReference type="NCBI Taxonomy" id="1660198"/>
    <lineage>
        <taxon>Bacteria</taxon>
        <taxon>Bacillati</taxon>
        <taxon>Actinomycetota</taxon>
        <taxon>Actinomycetes</taxon>
        <taxon>Micrococcales</taxon>
        <taxon>Dermacoccaceae</taxon>
        <taxon>Leekyejoonella</taxon>
    </lineage>
</organism>
<feature type="transmembrane region" description="Helical" evidence="8">
    <location>
        <begin position="319"/>
        <end position="338"/>
    </location>
</feature>
<comment type="caution">
    <text evidence="11">The sequence shown here is derived from an EMBL/GenBank/DDBJ whole genome shotgun (WGS) entry which is preliminary data.</text>
</comment>
<comment type="subcellular location">
    <subcellularLocation>
        <location evidence="1">Cell membrane</location>
        <topology evidence="1">Multi-pass membrane protein</topology>
    </subcellularLocation>
</comment>
<dbReference type="InterPro" id="IPR025857">
    <property type="entry name" value="MacB_PCD"/>
</dbReference>
<reference evidence="11 12" key="2">
    <citation type="submission" date="2019-08" db="EMBL/GenBank/DDBJ databases">
        <title>Jejuicoccus antrihumi gen. nov., sp. nov., a new member of the family Dermacoccaceae isolated from a cave.</title>
        <authorList>
            <person name="Schumann P."/>
            <person name="Kim I.S."/>
        </authorList>
    </citation>
    <scope>NUCLEOTIDE SEQUENCE [LARGE SCALE GENOMIC DNA]</scope>
    <source>
        <strain evidence="11 12">C5-26</strain>
    </source>
</reference>
<dbReference type="EMBL" id="VCQV01000030">
    <property type="protein sequence ID" value="TWP34208.1"/>
    <property type="molecule type" value="Genomic_DNA"/>
</dbReference>
<proteinExistence type="inferred from homology"/>
<evidence type="ECO:0000256" key="4">
    <source>
        <dbReference type="ARBA" id="ARBA00022692"/>
    </source>
</evidence>
<feature type="domain" description="ABC3 transporter permease C-terminal" evidence="9">
    <location>
        <begin position="238"/>
        <end position="346"/>
    </location>
</feature>
<dbReference type="RefSeq" id="WP_146319137.1">
    <property type="nucleotide sequence ID" value="NZ_VCQV01000030.1"/>
</dbReference>
<accession>A0A563DVC1</accession>
<dbReference type="PANTHER" id="PTHR43738">
    <property type="entry name" value="ABC TRANSPORTER, MEMBRANE PROTEIN"/>
    <property type="match status" value="1"/>
</dbReference>
<protein>
    <submittedName>
        <fullName evidence="11">ABC transporter permease</fullName>
    </submittedName>
</protein>
<evidence type="ECO:0000259" key="10">
    <source>
        <dbReference type="Pfam" id="PF12704"/>
    </source>
</evidence>
<reference evidence="11 12" key="1">
    <citation type="submission" date="2019-05" db="EMBL/GenBank/DDBJ databases">
        <authorList>
            <person name="Lee S.D."/>
        </authorList>
    </citation>
    <scope>NUCLEOTIDE SEQUENCE [LARGE SCALE GENOMIC DNA]</scope>
    <source>
        <strain evidence="11 12">C5-26</strain>
    </source>
</reference>
<evidence type="ECO:0000259" key="9">
    <source>
        <dbReference type="Pfam" id="PF02687"/>
    </source>
</evidence>
<sequence>MFLALRDLRFAKGRFALMGAVIVLISLLVVMLTGLTAGLGAQSTSAITSLPGDRVAMSQPPAGQSLSYTSSHLSDGAVAAAKRQHGVKAAAELQIAQAGVQVGGHDVAATLFGADPASFVAPHGLTANSVVISDELAKNQHLSAGDEVGINGMKFTVAAIRGDSSFSHMPVVWVPGADWGRLVGNGADSSVLVLSTGSGFNSGAFDHAVGVDSMATGDSLSAIGSYSAEHGSLTMMQAMLMGISALVIGAFFTVWTIGRTPDLAVLKAMGARTWYLVRDALGEALILLVAGGALGTALAATIGTLVGDSVPFVVDLSTTAVPLILLVLIGMVGAAAAIRRISTVDPITALGAAR</sequence>
<evidence type="ECO:0000256" key="6">
    <source>
        <dbReference type="ARBA" id="ARBA00023136"/>
    </source>
</evidence>
<evidence type="ECO:0000256" key="2">
    <source>
        <dbReference type="ARBA" id="ARBA00022448"/>
    </source>
</evidence>
<evidence type="ECO:0000313" key="11">
    <source>
        <dbReference type="EMBL" id="TWP34208.1"/>
    </source>
</evidence>
<evidence type="ECO:0000256" key="3">
    <source>
        <dbReference type="ARBA" id="ARBA00022475"/>
    </source>
</evidence>
<dbReference type="Proteomes" id="UP000320244">
    <property type="component" value="Unassembled WGS sequence"/>
</dbReference>
<keyword evidence="3" id="KW-1003">Cell membrane</keyword>
<dbReference type="GO" id="GO:0005886">
    <property type="term" value="C:plasma membrane"/>
    <property type="evidence" value="ECO:0007669"/>
    <property type="project" value="UniProtKB-SubCell"/>
</dbReference>
<dbReference type="Pfam" id="PF12704">
    <property type="entry name" value="MacB_PCD"/>
    <property type="match status" value="1"/>
</dbReference>
<dbReference type="AlphaFoldDB" id="A0A563DVC1"/>
<dbReference type="InterPro" id="IPR003838">
    <property type="entry name" value="ABC3_permease_C"/>
</dbReference>
<gene>
    <name evidence="11" type="ORF">FGL98_18275</name>
</gene>
<evidence type="ECO:0000256" key="1">
    <source>
        <dbReference type="ARBA" id="ARBA00004651"/>
    </source>
</evidence>
<keyword evidence="4 8" id="KW-0812">Transmembrane</keyword>
<feature type="transmembrane region" description="Helical" evidence="8">
    <location>
        <begin position="15"/>
        <end position="41"/>
    </location>
</feature>
<comment type="similarity">
    <text evidence="7">Belongs to the ABC-4 integral membrane protein family.</text>
</comment>
<evidence type="ECO:0000256" key="7">
    <source>
        <dbReference type="ARBA" id="ARBA00038076"/>
    </source>
</evidence>